<dbReference type="PROSITE" id="PS00211">
    <property type="entry name" value="ABC_TRANSPORTER_1"/>
    <property type="match status" value="1"/>
</dbReference>
<protein>
    <submittedName>
        <fullName evidence="10">Type I secretion system permease/ATPase</fullName>
    </submittedName>
</protein>
<keyword evidence="3" id="KW-0547">Nucleotide-binding</keyword>
<evidence type="ECO:0000259" key="9">
    <source>
        <dbReference type="PROSITE" id="PS50929"/>
    </source>
</evidence>
<dbReference type="PANTHER" id="PTHR24221:SF248">
    <property type="entry name" value="ABC TRANSPORTER TRANSMEMBRANE REGION"/>
    <property type="match status" value="1"/>
</dbReference>
<dbReference type="GO" id="GO:0005886">
    <property type="term" value="C:plasma membrane"/>
    <property type="evidence" value="ECO:0007669"/>
    <property type="project" value="UniProtKB-SubCell"/>
</dbReference>
<evidence type="ECO:0000313" key="11">
    <source>
        <dbReference type="Proteomes" id="UP000381260"/>
    </source>
</evidence>
<dbReference type="PROSITE" id="PS50929">
    <property type="entry name" value="ABC_TM1F"/>
    <property type="match status" value="1"/>
</dbReference>
<dbReference type="PANTHER" id="PTHR24221">
    <property type="entry name" value="ATP-BINDING CASSETTE SUB-FAMILY B"/>
    <property type="match status" value="1"/>
</dbReference>
<dbReference type="PROSITE" id="PS50893">
    <property type="entry name" value="ABC_TRANSPORTER_2"/>
    <property type="match status" value="1"/>
</dbReference>
<feature type="transmembrane region" description="Helical" evidence="7">
    <location>
        <begin position="153"/>
        <end position="179"/>
    </location>
</feature>
<keyword evidence="4" id="KW-0067">ATP-binding</keyword>
<evidence type="ECO:0000256" key="4">
    <source>
        <dbReference type="ARBA" id="ARBA00022840"/>
    </source>
</evidence>
<evidence type="ECO:0000256" key="1">
    <source>
        <dbReference type="ARBA" id="ARBA00004651"/>
    </source>
</evidence>
<dbReference type="GO" id="GO:0005524">
    <property type="term" value="F:ATP binding"/>
    <property type="evidence" value="ECO:0007669"/>
    <property type="project" value="UniProtKB-KW"/>
</dbReference>
<accession>A0A5Q2V969</accession>
<dbReference type="Gene3D" id="1.20.1560.10">
    <property type="entry name" value="ABC transporter type 1, transmembrane domain"/>
    <property type="match status" value="1"/>
</dbReference>
<dbReference type="AlphaFoldDB" id="A0A5Q2V969"/>
<dbReference type="Pfam" id="PF00005">
    <property type="entry name" value="ABC_tran"/>
    <property type="match status" value="1"/>
</dbReference>
<dbReference type="Proteomes" id="UP000381260">
    <property type="component" value="Chromosome"/>
</dbReference>
<dbReference type="GO" id="GO:0140359">
    <property type="term" value="F:ABC-type transporter activity"/>
    <property type="evidence" value="ECO:0007669"/>
    <property type="project" value="InterPro"/>
</dbReference>
<dbReference type="InterPro" id="IPR027417">
    <property type="entry name" value="P-loop_NTPase"/>
</dbReference>
<dbReference type="InterPro" id="IPR003593">
    <property type="entry name" value="AAA+_ATPase"/>
</dbReference>
<dbReference type="GO" id="GO:0034040">
    <property type="term" value="F:ATPase-coupled lipid transmembrane transporter activity"/>
    <property type="evidence" value="ECO:0007669"/>
    <property type="project" value="TreeGrafter"/>
</dbReference>
<dbReference type="Pfam" id="PF00664">
    <property type="entry name" value="ABC_membrane"/>
    <property type="match status" value="1"/>
</dbReference>
<dbReference type="SMART" id="SM00382">
    <property type="entry name" value="AAA"/>
    <property type="match status" value="1"/>
</dbReference>
<dbReference type="InterPro" id="IPR017750">
    <property type="entry name" value="ATPase_T1SS"/>
</dbReference>
<evidence type="ECO:0000256" key="2">
    <source>
        <dbReference type="ARBA" id="ARBA00022692"/>
    </source>
</evidence>
<dbReference type="SUPFAM" id="SSF52540">
    <property type="entry name" value="P-loop containing nucleoside triphosphate hydrolases"/>
    <property type="match status" value="1"/>
</dbReference>
<dbReference type="EMBL" id="CP045913">
    <property type="protein sequence ID" value="QGH62027.1"/>
    <property type="molecule type" value="Genomic_DNA"/>
</dbReference>
<dbReference type="Gene3D" id="3.40.50.300">
    <property type="entry name" value="P-loop containing nucleotide triphosphate hydrolases"/>
    <property type="match status" value="1"/>
</dbReference>
<organism evidence="10 11">
    <name type="scientific">Serratia proteamaculans</name>
    <dbReference type="NCBI Taxonomy" id="28151"/>
    <lineage>
        <taxon>Bacteria</taxon>
        <taxon>Pseudomonadati</taxon>
        <taxon>Pseudomonadota</taxon>
        <taxon>Gammaproteobacteria</taxon>
        <taxon>Enterobacterales</taxon>
        <taxon>Yersiniaceae</taxon>
        <taxon>Serratia</taxon>
    </lineage>
</organism>
<dbReference type="GO" id="GO:0016887">
    <property type="term" value="F:ATP hydrolysis activity"/>
    <property type="evidence" value="ECO:0007669"/>
    <property type="project" value="InterPro"/>
</dbReference>
<dbReference type="InterPro" id="IPR039421">
    <property type="entry name" value="Type_1_exporter"/>
</dbReference>
<dbReference type="RefSeq" id="WP_153859059.1">
    <property type="nucleotide sequence ID" value="NZ_CP045913.1"/>
</dbReference>
<gene>
    <name evidence="10" type="ORF">GHV41_14860</name>
</gene>
<reference evidence="10 11" key="1">
    <citation type="submission" date="2019-11" db="EMBL/GenBank/DDBJ databases">
        <title>The Phosphoenolpyruvate Phosphotransferase System Regulates Serratia proteamaculans 336X Biofilm Formation and Wheat Roots colonization.</title>
        <authorList>
            <person name="Liu F."/>
        </authorList>
    </citation>
    <scope>NUCLEOTIDE SEQUENCE [LARGE SCALE GENOMIC DNA]</scope>
    <source>
        <strain evidence="10 11">336X</strain>
    </source>
</reference>
<name>A0A5Q2V969_SERPR</name>
<dbReference type="InterPro" id="IPR003439">
    <property type="entry name" value="ABC_transporter-like_ATP-bd"/>
</dbReference>
<keyword evidence="6 7" id="KW-0472">Membrane</keyword>
<keyword evidence="5 7" id="KW-1133">Transmembrane helix</keyword>
<feature type="transmembrane region" description="Helical" evidence="7">
    <location>
        <begin position="191"/>
        <end position="211"/>
    </location>
</feature>
<sequence length="696" mass="76981">MSLGNDITALSQGIILIANEHGIHATESSLKLYFDLPAKEFIQESCSYLGMNTRMLSLTLDEIPISLFPVMAKTKTGDIAVIFSLGETSAEVAFCSQQSFRTDVNKGQLKEQLGTSFWIMRPKVRGQDSRIDEFLLPHQENWLTAIIKKDIRYYGLIALAALFGNLLALSSALFSMQVYDRVIPAQSFPTLWVLFSGVFFALLADMALKLLRSKLADALGKRIDIQLSSFFFMRALSIKNIARPQSTGAFMAQLREIEHIRELLTSTSVVALIDIPFTIMFIGFIAIIGGPLAFIPLAALPLIIIPGLLAQLPMAKLSREGLREGALRNALLVESVEGVEDIKLLQAESRFLRLWERCNSVSSQVMLEQRHWASRIMNWTQFVQQFAYVSIIAAGVYLVIENHATTGTLIACSILSSRAVAPLAQLAQILTRWQHAKNAKSGLDELLKKPLDQVNFQQAQHLQQVRGEYEFRNVRFRFHPDAPLTLDIEKLHISPGERIAILGPIGAGKSSLLRLISGMSDVSEGELLLDGVLLKDIDVNDIRRNLAYLSQNATLFHGTLRDNLALSGHNINNEQLANAINIAGAASILQHGQGLDQVIAEGGRGLSGGQQQAMLLARTILKDSNIVLLDEPTASMDTAMEKHVIDSLDKWSKNRTVIIVTHRRAPLDMVERILVVANGKIVMDGPRDQVLKQLQG</sequence>
<evidence type="ECO:0000313" key="10">
    <source>
        <dbReference type="EMBL" id="QGH62027.1"/>
    </source>
</evidence>
<keyword evidence="2 7" id="KW-0812">Transmembrane</keyword>
<dbReference type="SUPFAM" id="SSF90123">
    <property type="entry name" value="ABC transporter transmembrane region"/>
    <property type="match status" value="1"/>
</dbReference>
<dbReference type="InterPro" id="IPR011527">
    <property type="entry name" value="ABC1_TM_dom"/>
</dbReference>
<dbReference type="InterPro" id="IPR017871">
    <property type="entry name" value="ABC_transporter-like_CS"/>
</dbReference>
<evidence type="ECO:0000256" key="3">
    <source>
        <dbReference type="ARBA" id="ARBA00022741"/>
    </source>
</evidence>
<evidence type="ECO:0000256" key="5">
    <source>
        <dbReference type="ARBA" id="ARBA00022989"/>
    </source>
</evidence>
<evidence type="ECO:0000256" key="7">
    <source>
        <dbReference type="SAM" id="Phobius"/>
    </source>
</evidence>
<evidence type="ECO:0000256" key="6">
    <source>
        <dbReference type="ARBA" id="ARBA00023136"/>
    </source>
</evidence>
<dbReference type="InterPro" id="IPR036640">
    <property type="entry name" value="ABC1_TM_sf"/>
</dbReference>
<comment type="subcellular location">
    <subcellularLocation>
        <location evidence="1">Cell membrane</location>
        <topology evidence="1">Multi-pass membrane protein</topology>
    </subcellularLocation>
</comment>
<evidence type="ECO:0000259" key="8">
    <source>
        <dbReference type="PROSITE" id="PS50893"/>
    </source>
</evidence>
<dbReference type="NCBIfam" id="TIGR03375">
    <property type="entry name" value="type_I_sec_LssB"/>
    <property type="match status" value="1"/>
</dbReference>
<dbReference type="Gene3D" id="3.90.70.10">
    <property type="entry name" value="Cysteine proteinases"/>
    <property type="match status" value="1"/>
</dbReference>
<feature type="domain" description="ABC transporter" evidence="8">
    <location>
        <begin position="469"/>
        <end position="694"/>
    </location>
</feature>
<feature type="domain" description="ABC transmembrane type-1" evidence="9">
    <location>
        <begin position="156"/>
        <end position="435"/>
    </location>
</feature>
<dbReference type="CDD" id="cd18587">
    <property type="entry name" value="ABC_6TM_LapB_like"/>
    <property type="match status" value="1"/>
</dbReference>
<proteinExistence type="predicted"/>